<reference evidence="2" key="1">
    <citation type="submission" date="2012-09" db="EMBL/GenBank/DDBJ databases">
        <authorList>
            <person name="Martin A.A."/>
        </authorList>
    </citation>
    <scope>NUCLEOTIDE SEQUENCE</scope>
</reference>
<dbReference type="Proteomes" id="UP000035642">
    <property type="component" value="Unassembled WGS sequence"/>
</dbReference>
<evidence type="ECO:0000313" key="2">
    <source>
        <dbReference type="Proteomes" id="UP000035642"/>
    </source>
</evidence>
<organism evidence="2 3">
    <name type="scientific">Angiostrongylus cantonensis</name>
    <name type="common">Rat lungworm</name>
    <dbReference type="NCBI Taxonomy" id="6313"/>
    <lineage>
        <taxon>Eukaryota</taxon>
        <taxon>Metazoa</taxon>
        <taxon>Ecdysozoa</taxon>
        <taxon>Nematoda</taxon>
        <taxon>Chromadorea</taxon>
        <taxon>Rhabditida</taxon>
        <taxon>Rhabditina</taxon>
        <taxon>Rhabditomorpha</taxon>
        <taxon>Strongyloidea</taxon>
        <taxon>Metastrongylidae</taxon>
        <taxon>Angiostrongylus</taxon>
    </lineage>
</organism>
<name>A0A0K0D4E6_ANGCA</name>
<feature type="transmembrane region" description="Helical" evidence="1">
    <location>
        <begin position="343"/>
        <end position="363"/>
    </location>
</feature>
<dbReference type="STRING" id="6313.A0A0K0D4E6"/>
<keyword evidence="1" id="KW-1133">Transmembrane helix</keyword>
<sequence>MEDLLAPARVTRPSKGLQVIQVVIDAKCKLNTTTMTLRYLQNLHLIPDRTAIILSSYLFVTDGNSNTLALLFALIVLYVRLPSPISPPINLHYHPVCALGKGSRAFEAPLRLRISLTSQPHCGCISYNRLLRKKYWLVHRVKNNLRIVYFRAQVVTRLVMNIVCVSIAVEKMCASINLIYQYSSYEIFVRGESQTFIAQIVLISVQTMAFAAEALTALTCCIIFGKEIALPRITVICSMGTLFYVVVITGCYVVFELGKWRYSEIPIDVPFFRIGNGPLALTAFIVQLFCLRQPWLLSVSVILQMILASLALFTISPAITNVYLLQGRLYYTSLALTPSQITIYDTALILSSGAALACAIMMLTGTAAIQQMEEQTVYWSADENPFYYHTSKRFYGEPYQVESGYRLNGAVNQKAASNETAGRVCLENSAQCLVCK</sequence>
<evidence type="ECO:0000256" key="1">
    <source>
        <dbReference type="SAM" id="Phobius"/>
    </source>
</evidence>
<feature type="transmembrane region" description="Helical" evidence="1">
    <location>
        <begin position="270"/>
        <end position="289"/>
    </location>
</feature>
<feature type="transmembrane region" description="Helical" evidence="1">
    <location>
        <begin position="236"/>
        <end position="255"/>
    </location>
</feature>
<evidence type="ECO:0000313" key="3">
    <source>
        <dbReference type="WBParaSite" id="ACAC_0000494101-mRNA-1"/>
    </source>
</evidence>
<protein>
    <submittedName>
        <fullName evidence="3">Uncharacterized protein</fullName>
    </submittedName>
</protein>
<dbReference type="WBParaSite" id="ACAC_0000494101-mRNA-1">
    <property type="protein sequence ID" value="ACAC_0000494101-mRNA-1"/>
    <property type="gene ID" value="ACAC_0000494101"/>
</dbReference>
<proteinExistence type="predicted"/>
<reference evidence="3" key="2">
    <citation type="submission" date="2017-02" db="UniProtKB">
        <authorList>
            <consortium name="WormBaseParasite"/>
        </authorList>
    </citation>
    <scope>IDENTIFICATION</scope>
</reference>
<keyword evidence="1" id="KW-0812">Transmembrane</keyword>
<keyword evidence="1" id="KW-0472">Membrane</keyword>
<dbReference type="AlphaFoldDB" id="A0A0K0D4E6"/>
<feature type="transmembrane region" description="Helical" evidence="1">
    <location>
        <begin position="301"/>
        <end position="323"/>
    </location>
</feature>
<feature type="transmembrane region" description="Helical" evidence="1">
    <location>
        <begin position="200"/>
        <end position="224"/>
    </location>
</feature>
<accession>A0A0K0D4E6</accession>
<keyword evidence="2" id="KW-1185">Reference proteome</keyword>